<reference evidence="1" key="1">
    <citation type="submission" date="2023-01" db="EMBL/GenBank/DDBJ databases">
        <authorList>
            <person name="Van Ghelder C."/>
            <person name="Rancurel C."/>
        </authorList>
    </citation>
    <scope>NUCLEOTIDE SEQUENCE</scope>
    <source>
        <strain evidence="1">CNCM I-4278</strain>
    </source>
</reference>
<dbReference type="EMBL" id="CAOQHR010000006">
    <property type="protein sequence ID" value="CAI6335996.1"/>
    <property type="molecule type" value="Genomic_DNA"/>
</dbReference>
<comment type="caution">
    <text evidence="1">The sequence shown here is derived from an EMBL/GenBank/DDBJ whole genome shotgun (WGS) entry which is preliminary data.</text>
</comment>
<protein>
    <submittedName>
        <fullName evidence="1">Uncharacterized protein</fullName>
    </submittedName>
</protein>
<accession>A0A9W4UJF7</accession>
<evidence type="ECO:0000313" key="2">
    <source>
        <dbReference type="Proteomes" id="UP001152607"/>
    </source>
</evidence>
<sequence>MMPPSLPVCFPLLPPSTTNRSIWKNWLTTVCLCKANVSSPPEQLKRNALCPRSTAWMLLIKHRVCVISIPAY</sequence>
<evidence type="ECO:0000313" key="1">
    <source>
        <dbReference type="EMBL" id="CAI6335996.1"/>
    </source>
</evidence>
<name>A0A9W4UJF7_9PLEO</name>
<keyword evidence="2" id="KW-1185">Reference proteome</keyword>
<dbReference type="AlphaFoldDB" id="A0A9W4UJF7"/>
<dbReference type="Proteomes" id="UP001152607">
    <property type="component" value="Unassembled WGS sequence"/>
</dbReference>
<gene>
    <name evidence="1" type="ORF">PDIGIT_LOCUS9085</name>
</gene>
<organism evidence="1 2">
    <name type="scientific">Periconia digitata</name>
    <dbReference type="NCBI Taxonomy" id="1303443"/>
    <lineage>
        <taxon>Eukaryota</taxon>
        <taxon>Fungi</taxon>
        <taxon>Dikarya</taxon>
        <taxon>Ascomycota</taxon>
        <taxon>Pezizomycotina</taxon>
        <taxon>Dothideomycetes</taxon>
        <taxon>Pleosporomycetidae</taxon>
        <taxon>Pleosporales</taxon>
        <taxon>Massarineae</taxon>
        <taxon>Periconiaceae</taxon>
        <taxon>Periconia</taxon>
    </lineage>
</organism>
<proteinExistence type="predicted"/>